<protein>
    <recommendedName>
        <fullName evidence="2">valine--tRNA ligase</fullName>
        <ecNumber evidence="2">6.1.1.9</ecNumber>
    </recommendedName>
    <alternativeName>
        <fullName evidence="8">Valyl-tRNA synthetase</fullName>
    </alternativeName>
</protein>
<evidence type="ECO:0000259" key="11">
    <source>
        <dbReference type="Pfam" id="PF08264"/>
    </source>
</evidence>
<dbReference type="PANTHER" id="PTHR11946:SF111">
    <property type="entry name" value="VALINE--TRNA LIGASE"/>
    <property type="match status" value="1"/>
</dbReference>
<dbReference type="GO" id="GO:0006438">
    <property type="term" value="P:valyl-tRNA aminoacylation"/>
    <property type="evidence" value="ECO:0007669"/>
    <property type="project" value="InterPro"/>
</dbReference>
<dbReference type="PANTHER" id="PTHR11946">
    <property type="entry name" value="VALYL-TRNA SYNTHETASES"/>
    <property type="match status" value="1"/>
</dbReference>
<dbReference type="RefSeq" id="XP_022664971.1">
    <property type="nucleotide sequence ID" value="XM_022809236.1"/>
</dbReference>
<dbReference type="NCBIfam" id="TIGR00422">
    <property type="entry name" value="valS"/>
    <property type="match status" value="1"/>
</dbReference>
<keyword evidence="7 9" id="KW-0030">Aminoacyl-tRNA synthetase</keyword>
<dbReference type="GO" id="GO:0005524">
    <property type="term" value="F:ATP binding"/>
    <property type="evidence" value="ECO:0007669"/>
    <property type="project" value="UniProtKB-KW"/>
</dbReference>
<dbReference type="PRINTS" id="PR00986">
    <property type="entry name" value="TRNASYNTHVAL"/>
</dbReference>
<feature type="domain" description="Aminoacyl-tRNA synthetase class Ia" evidence="10">
    <location>
        <begin position="74"/>
        <end position="679"/>
    </location>
</feature>
<dbReference type="SUPFAM" id="SSF47323">
    <property type="entry name" value="Anticodon-binding domain of a subclass of class I aminoacyl-tRNA synthetases"/>
    <property type="match status" value="1"/>
</dbReference>
<dbReference type="SUPFAM" id="SSF50677">
    <property type="entry name" value="ValRS/IleRS/LeuRS editing domain"/>
    <property type="match status" value="1"/>
</dbReference>
<dbReference type="Pfam" id="PF00133">
    <property type="entry name" value="tRNA-synt_1"/>
    <property type="match status" value="1"/>
</dbReference>
<evidence type="ECO:0000256" key="8">
    <source>
        <dbReference type="ARBA" id="ARBA00029936"/>
    </source>
</evidence>
<keyword evidence="5 9" id="KW-0067">ATP-binding</keyword>
<dbReference type="GO" id="GO:0002161">
    <property type="term" value="F:aminoacyl-tRNA deacylase activity"/>
    <property type="evidence" value="ECO:0007669"/>
    <property type="project" value="InterPro"/>
</dbReference>
<dbReference type="Proteomes" id="UP000594260">
    <property type="component" value="Unplaced"/>
</dbReference>
<dbReference type="Gene3D" id="3.40.50.620">
    <property type="entry name" value="HUPs"/>
    <property type="match status" value="2"/>
</dbReference>
<evidence type="ECO:0000256" key="1">
    <source>
        <dbReference type="ARBA" id="ARBA00005594"/>
    </source>
</evidence>
<evidence type="ECO:0000256" key="9">
    <source>
        <dbReference type="RuleBase" id="RU363035"/>
    </source>
</evidence>
<evidence type="ECO:0000256" key="3">
    <source>
        <dbReference type="ARBA" id="ARBA00022598"/>
    </source>
</evidence>
<dbReference type="PROSITE" id="PS00178">
    <property type="entry name" value="AA_TRNA_LIGASE_I"/>
    <property type="match status" value="1"/>
</dbReference>
<dbReference type="GeneID" id="111251996"/>
<dbReference type="EC" id="6.1.1.9" evidence="2"/>
<keyword evidence="4 9" id="KW-0547">Nucleotide-binding</keyword>
<dbReference type="InterPro" id="IPR009080">
    <property type="entry name" value="tRNAsynth_Ia_anticodon-bd"/>
</dbReference>
<evidence type="ECO:0000256" key="4">
    <source>
        <dbReference type="ARBA" id="ARBA00022741"/>
    </source>
</evidence>
<accession>A0A7M7KFC6</accession>
<dbReference type="Gene3D" id="1.10.730.10">
    <property type="entry name" value="Isoleucyl-tRNA Synthetase, Domain 1"/>
    <property type="match status" value="1"/>
</dbReference>
<evidence type="ECO:0000259" key="10">
    <source>
        <dbReference type="Pfam" id="PF00133"/>
    </source>
</evidence>
<proteinExistence type="inferred from homology"/>
<dbReference type="GO" id="GO:0005829">
    <property type="term" value="C:cytosol"/>
    <property type="evidence" value="ECO:0007669"/>
    <property type="project" value="TreeGrafter"/>
</dbReference>
<dbReference type="InterPro" id="IPR002300">
    <property type="entry name" value="aa-tRNA-synth_Ia"/>
</dbReference>
<dbReference type="GO" id="GO:0004832">
    <property type="term" value="F:valine-tRNA ligase activity"/>
    <property type="evidence" value="ECO:0007669"/>
    <property type="project" value="UniProtKB-EC"/>
</dbReference>
<dbReference type="EnsemblMetazoa" id="XM_022809236">
    <property type="protein sequence ID" value="XP_022664971"/>
    <property type="gene ID" value="LOC111251996"/>
</dbReference>
<dbReference type="InterPro" id="IPR001412">
    <property type="entry name" value="aa-tRNA-synth_I_CS"/>
</dbReference>
<dbReference type="SUPFAM" id="SSF52374">
    <property type="entry name" value="Nucleotidylyl transferase"/>
    <property type="match status" value="1"/>
</dbReference>
<reference evidence="12" key="1">
    <citation type="submission" date="2021-01" db="UniProtKB">
        <authorList>
            <consortium name="EnsemblMetazoa"/>
        </authorList>
    </citation>
    <scope>IDENTIFICATION</scope>
</reference>
<organism evidence="12 13">
    <name type="scientific">Varroa destructor</name>
    <name type="common">Honeybee mite</name>
    <dbReference type="NCBI Taxonomy" id="109461"/>
    <lineage>
        <taxon>Eukaryota</taxon>
        <taxon>Metazoa</taxon>
        <taxon>Ecdysozoa</taxon>
        <taxon>Arthropoda</taxon>
        <taxon>Chelicerata</taxon>
        <taxon>Arachnida</taxon>
        <taxon>Acari</taxon>
        <taxon>Parasitiformes</taxon>
        <taxon>Mesostigmata</taxon>
        <taxon>Gamasina</taxon>
        <taxon>Dermanyssoidea</taxon>
        <taxon>Varroidae</taxon>
        <taxon>Varroa</taxon>
    </lineage>
</organism>
<evidence type="ECO:0000256" key="6">
    <source>
        <dbReference type="ARBA" id="ARBA00022917"/>
    </source>
</evidence>
<keyword evidence="13" id="KW-1185">Reference proteome</keyword>
<dbReference type="InterPro" id="IPR013155">
    <property type="entry name" value="M/V/L/I-tRNA-synth_anticd-bd"/>
</dbReference>
<dbReference type="InterPro" id="IPR002303">
    <property type="entry name" value="Valyl-tRNA_ligase"/>
</dbReference>
<evidence type="ECO:0000256" key="5">
    <source>
        <dbReference type="ARBA" id="ARBA00022840"/>
    </source>
</evidence>
<evidence type="ECO:0000256" key="7">
    <source>
        <dbReference type="ARBA" id="ARBA00023146"/>
    </source>
</evidence>
<dbReference type="InterPro" id="IPR014729">
    <property type="entry name" value="Rossmann-like_a/b/a_fold"/>
</dbReference>
<name>A0A7M7KFC6_VARDE</name>
<comment type="similarity">
    <text evidence="1 9">Belongs to the class-I aminoacyl-tRNA synthetase family.</text>
</comment>
<evidence type="ECO:0000313" key="13">
    <source>
        <dbReference type="Proteomes" id="UP000594260"/>
    </source>
</evidence>
<feature type="domain" description="Methionyl/Valyl/Leucyl/Isoleucyl-tRNA synthetase anticodon-binding" evidence="11">
    <location>
        <begin position="737"/>
        <end position="780"/>
    </location>
</feature>
<evidence type="ECO:0000256" key="2">
    <source>
        <dbReference type="ARBA" id="ARBA00013169"/>
    </source>
</evidence>
<dbReference type="InterPro" id="IPR009008">
    <property type="entry name" value="Val/Leu/Ile-tRNA-synth_edit"/>
</dbReference>
<dbReference type="Pfam" id="PF08264">
    <property type="entry name" value="Anticodon_1"/>
    <property type="match status" value="1"/>
</dbReference>
<evidence type="ECO:0000313" key="12">
    <source>
        <dbReference type="EnsemblMetazoa" id="XP_022664971"/>
    </source>
</evidence>
<dbReference type="AlphaFoldDB" id="A0A7M7KFC6"/>
<keyword evidence="3 9" id="KW-0436">Ligase</keyword>
<sequence length="786" mass="89846">MFRVRLAVQGVYKRNYVSDSPPNIKNSVMTLPKYRRYLKPVDPKLEEKYASARVEQGWSREWAEAESRESDKLSLFENDNYGNNKHNLFRMVLPPPNITGDLHLGHAITVAIEDAICRYRRLNGDQVIWIPGTDHAGIATQAVLDRKIAREAELNSQPSANQNSHWSTKDVEYRLKVAENWKLQKEDRIFEQLARMGASLSWSRKLFTMDEKMSACVNEAFVRLYQHGFIYRNKRLVNWCTKLQTTLSDIEVDYIDVQPNQKLDGVNMGCMHNFAYPIYQGGNTGGSNGDDNGRGEVIVSTGRLETMLADVAIAVHPEDKRYSHLEHLKTLLEHPLTGRKLILIKDSEVDINSGTGAMKVTPAYSKIDYEMCQRHGVSDFVECFDDRGRLTLEGFQGYNRATATDKIKAKLEERGLYRGSKAVTRSIPICSRTGTLVDQRLRPQWYLKCDDLAQRALEEVESGRVSMVPAYHAKIWKDWMSKPQDWCISRQLWWGHRIPAYRLPSSADNSKASWIVTTDDRSVPPGAERDTDVLDTWFSSALYPLVAFGWPKVSRPPTLNLMETGHDILKFWVARMMIVSLALTDRPPFKKIVLHGLLRDSKGQKMSKSLGNVIDPLHIVEGASPEQLYKETEKLFAKGYLNEKEKNRAHQQTSRLFPKGVLPHGADALRLALLSCDVYMENVSFDVQRVITARNFCNKIWQGVRFYTQAIMTNVSESKKHLEPFDVSASATLDEFDKWILARLHSTQDTVKKSFETFTSQIAVNELEKFWITGLCDVYLTHFCTS</sequence>
<keyword evidence="6 9" id="KW-0648">Protein biosynthesis</keyword>